<proteinExistence type="predicted"/>
<reference evidence="1" key="1">
    <citation type="journal article" date="2019" name="bioRxiv">
        <title>The Genome of the Zebra Mussel, Dreissena polymorpha: A Resource for Invasive Species Research.</title>
        <authorList>
            <person name="McCartney M.A."/>
            <person name="Auch B."/>
            <person name="Kono T."/>
            <person name="Mallez S."/>
            <person name="Zhang Y."/>
            <person name="Obille A."/>
            <person name="Becker A."/>
            <person name="Abrahante J.E."/>
            <person name="Garbe J."/>
            <person name="Badalamenti J.P."/>
            <person name="Herman A."/>
            <person name="Mangelson H."/>
            <person name="Liachko I."/>
            <person name="Sullivan S."/>
            <person name="Sone E.D."/>
            <person name="Koren S."/>
            <person name="Silverstein K.A.T."/>
            <person name="Beckman K.B."/>
            <person name="Gohl D.M."/>
        </authorList>
    </citation>
    <scope>NUCLEOTIDE SEQUENCE</scope>
    <source>
        <strain evidence="1">Duluth1</strain>
        <tissue evidence="1">Whole animal</tissue>
    </source>
</reference>
<keyword evidence="2" id="KW-1185">Reference proteome</keyword>
<gene>
    <name evidence="1" type="ORF">DPMN_192971</name>
</gene>
<sequence length="132" mass="15212">MNAWEDWIAGMNLLLLHDDTTPPQQYLLQVTRSIKNGPSVSFTTNLDIVDAFHVCTLLPEIQLWIDKCRGRYWPPAQLLETASVAPCFLVPAGHPDSDYKRKEWRLSPNLIERMLMSSFNDTNKMLYCLKSN</sequence>
<protein>
    <submittedName>
        <fullName evidence="1">Uncharacterized protein</fullName>
    </submittedName>
</protein>
<dbReference type="EMBL" id="JAIWYP010000055">
    <property type="protein sequence ID" value="KAH3690736.1"/>
    <property type="molecule type" value="Genomic_DNA"/>
</dbReference>
<organism evidence="1 2">
    <name type="scientific">Dreissena polymorpha</name>
    <name type="common">Zebra mussel</name>
    <name type="synonym">Mytilus polymorpha</name>
    <dbReference type="NCBI Taxonomy" id="45954"/>
    <lineage>
        <taxon>Eukaryota</taxon>
        <taxon>Metazoa</taxon>
        <taxon>Spiralia</taxon>
        <taxon>Lophotrochozoa</taxon>
        <taxon>Mollusca</taxon>
        <taxon>Bivalvia</taxon>
        <taxon>Autobranchia</taxon>
        <taxon>Heteroconchia</taxon>
        <taxon>Euheterodonta</taxon>
        <taxon>Imparidentia</taxon>
        <taxon>Neoheterodontei</taxon>
        <taxon>Myida</taxon>
        <taxon>Dreissenoidea</taxon>
        <taxon>Dreissenidae</taxon>
        <taxon>Dreissena</taxon>
    </lineage>
</organism>
<evidence type="ECO:0000313" key="2">
    <source>
        <dbReference type="Proteomes" id="UP000828390"/>
    </source>
</evidence>
<name>A0A9D3Y2G4_DREPO</name>
<reference evidence="1" key="2">
    <citation type="submission" date="2020-11" db="EMBL/GenBank/DDBJ databases">
        <authorList>
            <person name="McCartney M.A."/>
            <person name="Auch B."/>
            <person name="Kono T."/>
            <person name="Mallez S."/>
            <person name="Becker A."/>
            <person name="Gohl D.M."/>
            <person name="Silverstein K.A.T."/>
            <person name="Koren S."/>
            <person name="Bechman K.B."/>
            <person name="Herman A."/>
            <person name="Abrahante J.E."/>
            <person name="Garbe J."/>
        </authorList>
    </citation>
    <scope>NUCLEOTIDE SEQUENCE</scope>
    <source>
        <strain evidence="1">Duluth1</strain>
        <tissue evidence="1">Whole animal</tissue>
    </source>
</reference>
<dbReference type="AlphaFoldDB" id="A0A9D3Y2G4"/>
<accession>A0A9D3Y2G4</accession>
<evidence type="ECO:0000313" key="1">
    <source>
        <dbReference type="EMBL" id="KAH3690736.1"/>
    </source>
</evidence>
<dbReference type="Proteomes" id="UP000828390">
    <property type="component" value="Unassembled WGS sequence"/>
</dbReference>
<comment type="caution">
    <text evidence="1">The sequence shown here is derived from an EMBL/GenBank/DDBJ whole genome shotgun (WGS) entry which is preliminary data.</text>
</comment>